<name>W0SI53_9PROT</name>
<dbReference type="RefSeq" id="WP_041099935.1">
    <property type="nucleotide sequence ID" value="NZ_AP012547.1"/>
</dbReference>
<dbReference type="STRING" id="1223802.SUTH_02713"/>
<protein>
    <submittedName>
        <fullName evidence="1">Uncharacterized protein</fullName>
    </submittedName>
</protein>
<sequence length="133" mass="14654">MADDNTADLLRKADALIRRTRVYVAGASVPAEQVTQADEDLPTLTDVVTEHEAALATAPPHMQQHLDALREELSRWLDQELPHAVLKVTDGLADQLMGELTHQAEKKLLPRLIARLDGTATQSQEEKNGTQQS</sequence>
<dbReference type="AlphaFoldDB" id="W0SI53"/>
<dbReference type="OrthoDB" id="8565933at2"/>
<dbReference type="EMBL" id="AP012547">
    <property type="protein sequence ID" value="BAO30492.1"/>
    <property type="molecule type" value="Genomic_DNA"/>
</dbReference>
<keyword evidence="2" id="KW-1185">Reference proteome</keyword>
<dbReference type="KEGG" id="shd:SUTH_02713"/>
<evidence type="ECO:0000313" key="2">
    <source>
        <dbReference type="Proteomes" id="UP000031637"/>
    </source>
</evidence>
<dbReference type="Proteomes" id="UP000031637">
    <property type="component" value="Chromosome"/>
</dbReference>
<dbReference type="HOGENOM" id="CLU_1905692_0_0_4"/>
<organism evidence="1 2">
    <name type="scientific">Sulfuritalea hydrogenivorans sk43H</name>
    <dbReference type="NCBI Taxonomy" id="1223802"/>
    <lineage>
        <taxon>Bacteria</taxon>
        <taxon>Pseudomonadati</taxon>
        <taxon>Pseudomonadota</taxon>
        <taxon>Betaproteobacteria</taxon>
        <taxon>Nitrosomonadales</taxon>
        <taxon>Sterolibacteriaceae</taxon>
        <taxon>Sulfuritalea</taxon>
    </lineage>
</organism>
<reference evidence="1 2" key="1">
    <citation type="journal article" date="2014" name="Syst. Appl. Microbiol.">
        <title>Complete genomes of freshwater sulfur oxidizers Sulfuricella denitrificans skB26 and Sulfuritalea hydrogenivorans sk43H: genetic insights into the sulfur oxidation pathway of betaproteobacteria.</title>
        <authorList>
            <person name="Watanabe T."/>
            <person name="Kojima H."/>
            <person name="Fukui M."/>
        </authorList>
    </citation>
    <scope>NUCLEOTIDE SEQUENCE [LARGE SCALE GENOMIC DNA]</scope>
    <source>
        <strain evidence="1">DSM22779</strain>
    </source>
</reference>
<evidence type="ECO:0000313" key="1">
    <source>
        <dbReference type="EMBL" id="BAO30492.1"/>
    </source>
</evidence>
<proteinExistence type="predicted"/>
<accession>W0SI53</accession>
<gene>
    <name evidence="1" type="ORF">SUTH_02713</name>
</gene>